<accession>A0AAN6PQR7</accession>
<reference evidence="2" key="1">
    <citation type="journal article" date="2023" name="Mol. Phylogenet. Evol.">
        <title>Genome-scale phylogeny and comparative genomics of the fungal order Sordariales.</title>
        <authorList>
            <person name="Hensen N."/>
            <person name="Bonometti L."/>
            <person name="Westerberg I."/>
            <person name="Brannstrom I.O."/>
            <person name="Guillou S."/>
            <person name="Cros-Aarteil S."/>
            <person name="Calhoun S."/>
            <person name="Haridas S."/>
            <person name="Kuo A."/>
            <person name="Mondo S."/>
            <person name="Pangilinan J."/>
            <person name="Riley R."/>
            <person name="LaButti K."/>
            <person name="Andreopoulos B."/>
            <person name="Lipzen A."/>
            <person name="Chen C."/>
            <person name="Yan M."/>
            <person name="Daum C."/>
            <person name="Ng V."/>
            <person name="Clum A."/>
            <person name="Steindorff A."/>
            <person name="Ohm R.A."/>
            <person name="Martin F."/>
            <person name="Silar P."/>
            <person name="Natvig D.O."/>
            <person name="Lalanne C."/>
            <person name="Gautier V."/>
            <person name="Ament-Velasquez S.L."/>
            <person name="Kruys A."/>
            <person name="Hutchinson M.I."/>
            <person name="Powell A.J."/>
            <person name="Barry K."/>
            <person name="Miller A.N."/>
            <person name="Grigoriev I.V."/>
            <person name="Debuchy R."/>
            <person name="Gladieux P."/>
            <person name="Hiltunen Thoren M."/>
            <person name="Johannesson H."/>
        </authorList>
    </citation>
    <scope>NUCLEOTIDE SEQUENCE</scope>
    <source>
        <strain evidence="2">CBS 757.83</strain>
    </source>
</reference>
<comment type="caution">
    <text evidence="2">The sequence shown here is derived from an EMBL/GenBank/DDBJ whole genome shotgun (WGS) entry which is preliminary data.</text>
</comment>
<evidence type="ECO:0000313" key="3">
    <source>
        <dbReference type="Proteomes" id="UP001305647"/>
    </source>
</evidence>
<feature type="transmembrane region" description="Helical" evidence="1">
    <location>
        <begin position="7"/>
        <end position="28"/>
    </location>
</feature>
<reference evidence="2" key="2">
    <citation type="submission" date="2023-05" db="EMBL/GenBank/DDBJ databases">
        <authorList>
            <consortium name="Lawrence Berkeley National Laboratory"/>
            <person name="Steindorff A."/>
            <person name="Hensen N."/>
            <person name="Bonometti L."/>
            <person name="Westerberg I."/>
            <person name="Brannstrom I.O."/>
            <person name="Guillou S."/>
            <person name="Cros-Aarteil S."/>
            <person name="Calhoun S."/>
            <person name="Haridas S."/>
            <person name="Kuo A."/>
            <person name="Mondo S."/>
            <person name="Pangilinan J."/>
            <person name="Riley R."/>
            <person name="Labutti K."/>
            <person name="Andreopoulos B."/>
            <person name="Lipzen A."/>
            <person name="Chen C."/>
            <person name="Yanf M."/>
            <person name="Daum C."/>
            <person name="Ng V."/>
            <person name="Clum A."/>
            <person name="Ohm R."/>
            <person name="Martin F."/>
            <person name="Silar P."/>
            <person name="Natvig D."/>
            <person name="Lalanne C."/>
            <person name="Gautier V."/>
            <person name="Ament-Velasquez S.L."/>
            <person name="Kruys A."/>
            <person name="Hutchinson M.I."/>
            <person name="Powell A.J."/>
            <person name="Barry K."/>
            <person name="Miller A.N."/>
            <person name="Grigoriev I.V."/>
            <person name="Debuchy R."/>
            <person name="Gladieux P."/>
            <person name="Thoren M.H."/>
            <person name="Johannesson H."/>
        </authorList>
    </citation>
    <scope>NUCLEOTIDE SEQUENCE</scope>
    <source>
        <strain evidence="2">CBS 757.83</strain>
    </source>
</reference>
<dbReference type="Proteomes" id="UP001305647">
    <property type="component" value="Unassembled WGS sequence"/>
</dbReference>
<evidence type="ECO:0000313" key="2">
    <source>
        <dbReference type="EMBL" id="KAK4096249.1"/>
    </source>
</evidence>
<name>A0AAN6PQR7_9PEZI</name>
<protein>
    <submittedName>
        <fullName evidence="2">Uncharacterized protein</fullName>
    </submittedName>
</protein>
<proteinExistence type="predicted"/>
<dbReference type="AlphaFoldDB" id="A0AAN6PQR7"/>
<keyword evidence="1" id="KW-0812">Transmembrane</keyword>
<organism evidence="2 3">
    <name type="scientific">Parathielavia hyrcaniae</name>
    <dbReference type="NCBI Taxonomy" id="113614"/>
    <lineage>
        <taxon>Eukaryota</taxon>
        <taxon>Fungi</taxon>
        <taxon>Dikarya</taxon>
        <taxon>Ascomycota</taxon>
        <taxon>Pezizomycotina</taxon>
        <taxon>Sordariomycetes</taxon>
        <taxon>Sordariomycetidae</taxon>
        <taxon>Sordariales</taxon>
        <taxon>Chaetomiaceae</taxon>
        <taxon>Parathielavia</taxon>
    </lineage>
</organism>
<keyword evidence="3" id="KW-1185">Reference proteome</keyword>
<keyword evidence="1" id="KW-1133">Transmembrane helix</keyword>
<gene>
    <name evidence="2" type="ORF">N658DRAFT_501796</name>
</gene>
<dbReference type="EMBL" id="MU863726">
    <property type="protein sequence ID" value="KAK4096249.1"/>
    <property type="molecule type" value="Genomic_DNA"/>
</dbReference>
<evidence type="ECO:0000256" key="1">
    <source>
        <dbReference type="SAM" id="Phobius"/>
    </source>
</evidence>
<keyword evidence="1" id="KW-0472">Membrane</keyword>
<sequence length="56" mass="6221">MRLAEKLVLIPLTAMFSLVGPDLFRFWLQWDGISGIASRVDLDRGELKGNSSSTLV</sequence>